<evidence type="ECO:0000313" key="3">
    <source>
        <dbReference type="Proteomes" id="UP001549257"/>
    </source>
</evidence>
<dbReference type="RefSeq" id="WP_354024524.1">
    <property type="nucleotide sequence ID" value="NZ_JBEPSJ010000002.1"/>
</dbReference>
<evidence type="ECO:0000313" key="2">
    <source>
        <dbReference type="EMBL" id="MET4582329.1"/>
    </source>
</evidence>
<evidence type="ECO:0000256" key="1">
    <source>
        <dbReference type="SAM" id="Coils"/>
    </source>
</evidence>
<keyword evidence="1" id="KW-0175">Coiled coil</keyword>
<organism evidence="2 3">
    <name type="scientific">Conyzicola nivalis</name>
    <dbReference type="NCBI Taxonomy" id="1477021"/>
    <lineage>
        <taxon>Bacteria</taxon>
        <taxon>Bacillati</taxon>
        <taxon>Actinomycetota</taxon>
        <taxon>Actinomycetes</taxon>
        <taxon>Micrococcales</taxon>
        <taxon>Microbacteriaceae</taxon>
        <taxon>Conyzicola</taxon>
    </lineage>
</organism>
<gene>
    <name evidence="2" type="ORF">ABIE21_001839</name>
</gene>
<keyword evidence="3" id="KW-1185">Reference proteome</keyword>
<accession>A0ABV2QMQ1</accession>
<proteinExistence type="predicted"/>
<dbReference type="EMBL" id="JBEPSJ010000002">
    <property type="protein sequence ID" value="MET4582329.1"/>
    <property type="molecule type" value="Genomic_DNA"/>
</dbReference>
<dbReference type="Proteomes" id="UP001549257">
    <property type="component" value="Unassembled WGS sequence"/>
</dbReference>
<evidence type="ECO:0008006" key="4">
    <source>
        <dbReference type="Google" id="ProtNLM"/>
    </source>
</evidence>
<comment type="caution">
    <text evidence="2">The sequence shown here is derived from an EMBL/GenBank/DDBJ whole genome shotgun (WGS) entry which is preliminary data.</text>
</comment>
<sequence length="466" mass="51522">MSRNEPLAASSTEEIVADRLRAVEAENGVKETLQIEWRSAPKSLSVITMPLNLLSYNPDTHRIKAQRDYDSGRDQSLSTDPWSAEAQQYLDYLLSALPNDPSKIDPAFEKLRDDLESYGQKEPGIITPSGILINGNSRCAALRKGNATQMRVAVLPSDWSWTDVSAVELELQMRKDFRRDYSFVNTLLALDEAISEVGAETAMKSFRMQKTAFNRSIWILQTLRDLADRSKQDDGSSLNLRDFENDQGKLEELYRTFSATAKNDAEAADILRESRLLGLLLDKSKTDIRLVTEKFVPDYLDKLLAGTTFDSQPAAVGQQIPGLGRGLPSEPPVLQKVKGLVDQIAQLRTELLSENDAVNASAQRKYGEINGLVESALDAAGKSARLKKTQQAAIDRINDAADALENAVLEVADAKSKQALDEVSLDEAVTNLRRSISIFAGSVLRMTTMPKESAEWLAAMRALKDD</sequence>
<name>A0ABV2QMQ1_9MICO</name>
<feature type="coiled-coil region" evidence="1">
    <location>
        <begin position="387"/>
        <end position="417"/>
    </location>
</feature>
<reference evidence="2 3" key="1">
    <citation type="submission" date="2024-06" db="EMBL/GenBank/DDBJ databases">
        <title>Sorghum-associated microbial communities from plants grown in Nebraska, USA.</title>
        <authorList>
            <person name="Schachtman D."/>
        </authorList>
    </citation>
    <scope>NUCLEOTIDE SEQUENCE [LARGE SCALE GENOMIC DNA]</scope>
    <source>
        <strain evidence="2 3">2857</strain>
    </source>
</reference>
<protein>
    <recommendedName>
        <fullName evidence="4">Transcriptional regulator</fullName>
    </recommendedName>
</protein>